<dbReference type="Pfam" id="PF07972">
    <property type="entry name" value="Flavodoxin_NdrI"/>
    <property type="match status" value="1"/>
</dbReference>
<comment type="function">
    <text evidence="1 3">Probably involved in ribonucleotide reductase function.</text>
</comment>
<dbReference type="PANTHER" id="PTHR37297:SF1">
    <property type="entry name" value="PROTEIN NRDI"/>
    <property type="match status" value="1"/>
</dbReference>
<sequence length="143" mass="15698">MTIGSFKMAARIMLVYFSSRSNNTHRFVQKLDAKALRIPVSGEPLLVDEDYILIVPTYAAGGSDSKGAVPKQVIHFLNNANNRRHCKGVISSGNTNFGDTFAIAGPIIAQKLQVPLLHQFELLGTQRDVLKVQAILAGDWLSY</sequence>
<dbReference type="GO" id="GO:0010181">
    <property type="term" value="F:FMN binding"/>
    <property type="evidence" value="ECO:0007669"/>
    <property type="project" value="InterPro"/>
</dbReference>
<evidence type="ECO:0000313" key="4">
    <source>
        <dbReference type="EMBL" id="VEF08072.1"/>
    </source>
</evidence>
<evidence type="ECO:0000256" key="1">
    <source>
        <dbReference type="ARBA" id="ARBA00003999"/>
    </source>
</evidence>
<evidence type="ECO:0000256" key="3">
    <source>
        <dbReference type="HAMAP-Rule" id="MF_00128"/>
    </source>
</evidence>
<dbReference type="InterPro" id="IPR029039">
    <property type="entry name" value="Flavoprotein-like_sf"/>
</dbReference>
<comment type="similarity">
    <text evidence="2 3">Belongs to the NrdI family.</text>
</comment>
<dbReference type="HAMAP" id="MF_00128">
    <property type="entry name" value="NrdI"/>
    <property type="match status" value="1"/>
</dbReference>
<evidence type="ECO:0000313" key="5">
    <source>
        <dbReference type="Proteomes" id="UP000269903"/>
    </source>
</evidence>
<name>A0A2X3SL67_STRSZ</name>
<dbReference type="EMBL" id="LR134317">
    <property type="protein sequence ID" value="VEF08072.1"/>
    <property type="molecule type" value="Genomic_DNA"/>
</dbReference>
<evidence type="ECO:0000256" key="2">
    <source>
        <dbReference type="ARBA" id="ARBA00009942"/>
    </source>
</evidence>
<gene>
    <name evidence="4" type="primary">nrdI_1</name>
    <name evidence="3" type="synonym">nrdI</name>
    <name evidence="4" type="ORF">NCTC6180_01350</name>
</gene>
<dbReference type="PIRSF" id="PIRSF005087">
    <property type="entry name" value="NrdI"/>
    <property type="match status" value="1"/>
</dbReference>
<organism evidence="4 5">
    <name type="scientific">Streptococcus equi subsp. zooepidemicus</name>
    <dbReference type="NCBI Taxonomy" id="40041"/>
    <lineage>
        <taxon>Bacteria</taxon>
        <taxon>Bacillati</taxon>
        <taxon>Bacillota</taxon>
        <taxon>Bacilli</taxon>
        <taxon>Lactobacillales</taxon>
        <taxon>Streptococcaceae</taxon>
        <taxon>Streptococcus</taxon>
    </lineage>
</organism>
<reference evidence="4 5" key="1">
    <citation type="submission" date="2018-12" db="EMBL/GenBank/DDBJ databases">
        <authorList>
            <consortium name="Pathogen Informatics"/>
        </authorList>
    </citation>
    <scope>NUCLEOTIDE SEQUENCE [LARGE SCALE GENOMIC DNA]</scope>
    <source>
        <strain evidence="4 5">NCTC6180</strain>
    </source>
</reference>
<dbReference type="Gene3D" id="3.40.50.360">
    <property type="match status" value="1"/>
</dbReference>
<dbReference type="InterPro" id="IPR004465">
    <property type="entry name" value="RNR_NrdI"/>
</dbReference>
<dbReference type="InterPro" id="IPR020852">
    <property type="entry name" value="RNR_Ib_NrdI_bac"/>
</dbReference>
<accession>A0A2X3SL67</accession>
<dbReference type="AlphaFoldDB" id="A0A2X3SL67"/>
<dbReference type="Proteomes" id="UP000269903">
    <property type="component" value="Chromosome"/>
</dbReference>
<dbReference type="STRING" id="1051072.SeseC_00635"/>
<dbReference type="SUPFAM" id="SSF52218">
    <property type="entry name" value="Flavoproteins"/>
    <property type="match status" value="1"/>
</dbReference>
<proteinExistence type="inferred from homology"/>
<dbReference type="PANTHER" id="PTHR37297">
    <property type="entry name" value="PROTEIN NRDI"/>
    <property type="match status" value="1"/>
</dbReference>
<dbReference type="NCBIfam" id="TIGR00333">
    <property type="entry name" value="nrdI"/>
    <property type="match status" value="1"/>
</dbReference>
<protein>
    <recommendedName>
        <fullName evidence="3">Protein NrdI</fullName>
    </recommendedName>
</protein>